<dbReference type="EMBL" id="BMJC01000001">
    <property type="protein sequence ID" value="GGA87246.1"/>
    <property type="molecule type" value="Genomic_DNA"/>
</dbReference>
<dbReference type="GO" id="GO:0022857">
    <property type="term" value="F:transmembrane transporter activity"/>
    <property type="evidence" value="ECO:0007669"/>
    <property type="project" value="InterPro"/>
</dbReference>
<dbReference type="InterPro" id="IPR058637">
    <property type="entry name" value="YknX-like_C"/>
</dbReference>
<feature type="domain" description="Multidrug resistance protein MdtA-like beta-barrel" evidence="5">
    <location>
        <begin position="197"/>
        <end position="283"/>
    </location>
</feature>
<dbReference type="PANTHER" id="PTHR30158">
    <property type="entry name" value="ACRA/E-RELATED COMPONENT OF DRUG EFFLUX TRANSPORTER"/>
    <property type="match status" value="1"/>
</dbReference>
<dbReference type="Gene3D" id="2.40.50.100">
    <property type="match status" value="1"/>
</dbReference>
<sequence length="372" mass="39377">MSVAVSLSLASCGDSKPAGPQAPPPVAVDVYTVAAGNATYFDSYPGTATPLNQVDIKPQVSGNIVGIFFKDGQQVKKGQKLYEIDQQQYKAAVEAAKANVDVARANLAKSQQDADRYEDLAKQDAIAKQTLDHQRADLEASKQQLAAAQANVASVETNLKYSVIYAPFNGTIGISQVKIGTAVYPQTLLNSVSTDDPMAVDIAIDQAEIPKFSHYFATGAKPKDSLFTVMLPDGSIYPYPGSLYLLDRSVDPTTGTLKARITFPNAKNELRAGLTANIRVKHDAGDSSLLIPYKAVVEQLGEYFVFVVNEGHALQRKVVLGTRIADKVVARSGLQAGDKVVINGVQKLRDSSAVAVAPPKAPTAAGAASAGK</sequence>
<dbReference type="InterPro" id="IPR058624">
    <property type="entry name" value="MdtA-like_HH"/>
</dbReference>
<reference evidence="7" key="2">
    <citation type="submission" date="2020-09" db="EMBL/GenBank/DDBJ databases">
        <authorList>
            <person name="Sun Q."/>
            <person name="Zhou Y."/>
        </authorList>
    </citation>
    <scope>NUCLEOTIDE SEQUENCE</scope>
    <source>
        <strain evidence="7">CGMCC 1.15448</strain>
    </source>
</reference>
<dbReference type="Gene3D" id="2.40.30.170">
    <property type="match status" value="1"/>
</dbReference>
<evidence type="ECO:0000256" key="1">
    <source>
        <dbReference type="ARBA" id="ARBA00009477"/>
    </source>
</evidence>
<dbReference type="Gene3D" id="1.10.287.470">
    <property type="entry name" value="Helix hairpin bin"/>
    <property type="match status" value="1"/>
</dbReference>
<dbReference type="Pfam" id="PF25944">
    <property type="entry name" value="Beta-barrel_RND"/>
    <property type="match status" value="1"/>
</dbReference>
<dbReference type="SUPFAM" id="SSF111369">
    <property type="entry name" value="HlyD-like secretion proteins"/>
    <property type="match status" value="1"/>
</dbReference>
<dbReference type="AlphaFoldDB" id="A0A8J2XR09"/>
<evidence type="ECO:0000259" key="5">
    <source>
        <dbReference type="Pfam" id="PF25944"/>
    </source>
</evidence>
<comment type="caution">
    <text evidence="7">The sequence shown here is derived from an EMBL/GenBank/DDBJ whole genome shotgun (WGS) entry which is preliminary data.</text>
</comment>
<dbReference type="GO" id="GO:0046677">
    <property type="term" value="P:response to antibiotic"/>
    <property type="evidence" value="ECO:0007669"/>
    <property type="project" value="TreeGrafter"/>
</dbReference>
<feature type="domain" description="YknX-like C-terminal permuted SH3-like" evidence="6">
    <location>
        <begin position="290"/>
        <end position="356"/>
    </location>
</feature>
<dbReference type="InterPro" id="IPR006143">
    <property type="entry name" value="RND_pump_MFP"/>
</dbReference>
<feature type="domain" description="Multidrug resistance protein MdtA-like alpha-helical hairpin" evidence="3">
    <location>
        <begin position="94"/>
        <end position="162"/>
    </location>
</feature>
<dbReference type="InterPro" id="IPR058626">
    <property type="entry name" value="MdtA-like_b-barrel"/>
</dbReference>
<proteinExistence type="inferred from homology"/>
<dbReference type="GO" id="GO:0030313">
    <property type="term" value="C:cell envelope"/>
    <property type="evidence" value="ECO:0007669"/>
    <property type="project" value="UniProtKB-SubCell"/>
</dbReference>
<reference evidence="7" key="1">
    <citation type="journal article" date="2014" name="Int. J. Syst. Evol. Microbiol.">
        <title>Complete genome sequence of Corynebacterium casei LMG S-19264T (=DSM 44701T), isolated from a smear-ripened cheese.</title>
        <authorList>
            <consortium name="US DOE Joint Genome Institute (JGI-PGF)"/>
            <person name="Walter F."/>
            <person name="Albersmeier A."/>
            <person name="Kalinowski J."/>
            <person name="Ruckert C."/>
        </authorList>
    </citation>
    <scope>NUCLEOTIDE SEQUENCE</scope>
    <source>
        <strain evidence="7">CGMCC 1.15448</strain>
    </source>
</reference>
<accession>A0A8J2XR09</accession>
<feature type="coiled-coil region" evidence="2">
    <location>
        <begin position="86"/>
        <end position="158"/>
    </location>
</feature>
<dbReference type="InterPro" id="IPR058625">
    <property type="entry name" value="MdtA-like_BSH"/>
</dbReference>
<name>A0A8J2XR09_9BACT</name>
<dbReference type="Proteomes" id="UP000607559">
    <property type="component" value="Unassembled WGS sequence"/>
</dbReference>
<dbReference type="Pfam" id="PF25876">
    <property type="entry name" value="HH_MFP_RND"/>
    <property type="match status" value="1"/>
</dbReference>
<keyword evidence="2" id="KW-0175">Coiled coil</keyword>
<protein>
    <submittedName>
        <fullName evidence="7">MexE family multidrug efflux RND transporter periplasmic adaptor subunit</fullName>
    </submittedName>
</protein>
<evidence type="ECO:0000259" key="6">
    <source>
        <dbReference type="Pfam" id="PF25989"/>
    </source>
</evidence>
<dbReference type="GO" id="GO:0005886">
    <property type="term" value="C:plasma membrane"/>
    <property type="evidence" value="ECO:0007669"/>
    <property type="project" value="TreeGrafter"/>
</dbReference>
<evidence type="ECO:0000313" key="8">
    <source>
        <dbReference type="Proteomes" id="UP000607559"/>
    </source>
</evidence>
<feature type="domain" description="Multidrug resistance protein MdtA-like barrel-sandwich hybrid" evidence="4">
    <location>
        <begin position="52"/>
        <end position="183"/>
    </location>
</feature>
<evidence type="ECO:0000259" key="3">
    <source>
        <dbReference type="Pfam" id="PF25876"/>
    </source>
</evidence>
<evidence type="ECO:0000259" key="4">
    <source>
        <dbReference type="Pfam" id="PF25917"/>
    </source>
</evidence>
<dbReference type="Pfam" id="PF25989">
    <property type="entry name" value="YknX_C"/>
    <property type="match status" value="1"/>
</dbReference>
<comment type="similarity">
    <text evidence="1">Belongs to the membrane fusion protein (MFP) (TC 8.A.1) family.</text>
</comment>
<dbReference type="NCBIfam" id="TIGR01730">
    <property type="entry name" value="RND_mfp"/>
    <property type="match status" value="1"/>
</dbReference>
<dbReference type="Pfam" id="PF25917">
    <property type="entry name" value="BSH_RND"/>
    <property type="match status" value="1"/>
</dbReference>
<evidence type="ECO:0000256" key="2">
    <source>
        <dbReference type="SAM" id="Coils"/>
    </source>
</evidence>
<organism evidence="7 8">
    <name type="scientific">Puia dinghuensis</name>
    <dbReference type="NCBI Taxonomy" id="1792502"/>
    <lineage>
        <taxon>Bacteria</taxon>
        <taxon>Pseudomonadati</taxon>
        <taxon>Bacteroidota</taxon>
        <taxon>Chitinophagia</taxon>
        <taxon>Chitinophagales</taxon>
        <taxon>Chitinophagaceae</taxon>
        <taxon>Puia</taxon>
    </lineage>
</organism>
<keyword evidence="8" id="KW-1185">Reference proteome</keyword>
<gene>
    <name evidence="7" type="ORF">GCM10011511_07990</name>
</gene>
<dbReference type="Gene3D" id="2.40.420.20">
    <property type="match status" value="1"/>
</dbReference>
<evidence type="ECO:0000313" key="7">
    <source>
        <dbReference type="EMBL" id="GGA87246.1"/>
    </source>
</evidence>